<evidence type="ECO:0000313" key="5">
    <source>
        <dbReference type="Proteomes" id="UP000677305"/>
    </source>
</evidence>
<keyword evidence="5" id="KW-1185">Reference proteome</keyword>
<sequence length="1007" mass="110623">MRKFFKSSVVMKYLSGMIIVLMIFTMIPNYVIATVEEDDITGHWAEETITKWKQKGLMTGYLDGTFKPDNNITKAEFISIINRIYGYYEKADKNYRDIKDEDWYYKETMIAKANKYMDWYKKEELKPNEEITRQEVHAVLSTIQQQEATEQLEEKMTRAEVVTMLDRIVGELINISGIYGLEKEEKVIEGNLTINTEGVILKNTIINGNLILAAGIKQGDITLENVTVKGKTIVNGGGENSITVKNCSLHELIVFKQDGKIRIVSIDSEIGKTILLNGGKLQGDFKLITIIDKGENKELNNIELKGKIEHIIVESQVDIKISKSTKIKKIEVNNKSKGTKIDIQRSSVIEEMIFYAPTEVTGKGKINKISIKSKGVKVEQKEATDESDTEEIHDVPHYTPDQNPPTGYSVMIDQSEIIPNNMTALSFTFSGAEIGALYNYTIFDDSGADIKGSGTIETALDQITGIDVSGLNDGTLTLEVYLTDIAGNPGNKVTATVRKNVNPPCGYDVNINQSYINNDNQNQLSFTFAGAEINDIYYCSIDDKNDSTPSITGSGPITVLNQTISGIDVSSLDDGLLILTVYLVDSSGNQGSNIIKTVKKDIMIPNGYDININQNNINANQKEMDFTFDTAELGTIYNYIISSNGGGENVIGSGTITLDSQQITGIDVSGLNDGILTLTVTLTDEAGNEGINVTKTIKKDTMKPSNYEININEDYINNSNQTIMSFTISKAEVGTIYNYSIDDTDVDTPAVTGSGNMISLNETISGIDVSSLNDDNLTLTVYITDTVGNQGEDVIAYVSKDTIEPSGYSVSIDQSTIDSYHNTPLSFKITGGEIGGTFNYTITSDGGGNGVSGDGNITANVEQITGIDVSSLSDGLLTLSVIIIDEASNQGTAAISTVPKINSQPNLMVTECDITGINGTYTFDGIKCDLHGFNVEEQNRESYIKGDYLIIWAYYEGDGWAWEIQKQDDIIYYNVNTNPSNSIRPPIDGWVYIVTDNVDNDMRVIEN</sequence>
<protein>
    <submittedName>
        <fullName evidence="4">S-layer homology domain-containing protein</fullName>
    </submittedName>
</protein>
<dbReference type="Pfam" id="PF00395">
    <property type="entry name" value="SLH"/>
    <property type="match status" value="1"/>
</dbReference>
<keyword evidence="1" id="KW-0677">Repeat</keyword>
<evidence type="ECO:0000313" key="4">
    <source>
        <dbReference type="EMBL" id="QUH30316.1"/>
    </source>
</evidence>
<dbReference type="PROSITE" id="PS51272">
    <property type="entry name" value="SLH"/>
    <property type="match status" value="1"/>
</dbReference>
<feature type="domain" description="SLH" evidence="3">
    <location>
        <begin position="32"/>
        <end position="95"/>
    </location>
</feature>
<accession>A0A8J8MCA1</accession>
<dbReference type="InterPro" id="IPR001119">
    <property type="entry name" value="SLH_dom"/>
</dbReference>
<dbReference type="AlphaFoldDB" id="A0A8J8MCA1"/>
<name>A0A8J8MCA1_9FIRM</name>
<dbReference type="EMBL" id="CP058561">
    <property type="protein sequence ID" value="QUH30316.1"/>
    <property type="molecule type" value="Genomic_DNA"/>
</dbReference>
<evidence type="ECO:0000259" key="3">
    <source>
        <dbReference type="PROSITE" id="PS51272"/>
    </source>
</evidence>
<proteinExistence type="predicted"/>
<evidence type="ECO:0000256" key="1">
    <source>
        <dbReference type="ARBA" id="ARBA00022737"/>
    </source>
</evidence>
<feature type="compositionally biased region" description="Basic and acidic residues" evidence="2">
    <location>
        <begin position="380"/>
        <end position="396"/>
    </location>
</feature>
<reference evidence="4 5" key="1">
    <citation type="submission" date="2020-07" db="EMBL/GenBank/DDBJ databases">
        <title>Vallitalea guaymasensis genome.</title>
        <authorList>
            <person name="Postec A."/>
        </authorList>
    </citation>
    <scope>NUCLEOTIDE SEQUENCE [LARGE SCALE GENOMIC DNA]</scope>
    <source>
        <strain evidence="4 5">Ra1766G1</strain>
    </source>
</reference>
<organism evidence="4 5">
    <name type="scientific">Vallitalea guaymasensis</name>
    <dbReference type="NCBI Taxonomy" id="1185412"/>
    <lineage>
        <taxon>Bacteria</taxon>
        <taxon>Bacillati</taxon>
        <taxon>Bacillota</taxon>
        <taxon>Clostridia</taxon>
        <taxon>Lachnospirales</taxon>
        <taxon>Vallitaleaceae</taxon>
        <taxon>Vallitalea</taxon>
    </lineage>
</organism>
<dbReference type="KEGG" id="vgu:HYG85_15965"/>
<dbReference type="RefSeq" id="WP_212690492.1">
    <property type="nucleotide sequence ID" value="NZ_CP058561.1"/>
</dbReference>
<evidence type="ECO:0000256" key="2">
    <source>
        <dbReference type="SAM" id="MobiDB-lite"/>
    </source>
</evidence>
<gene>
    <name evidence="4" type="ORF">HYG85_15965</name>
</gene>
<dbReference type="Proteomes" id="UP000677305">
    <property type="component" value="Chromosome"/>
</dbReference>
<feature type="region of interest" description="Disordered" evidence="2">
    <location>
        <begin position="380"/>
        <end position="406"/>
    </location>
</feature>